<gene>
    <name evidence="12" type="primary">inx</name>
    <name evidence="13" type="ORF">QR680_016837</name>
</gene>
<dbReference type="PROSITE" id="PS51013">
    <property type="entry name" value="PANNEXIN"/>
    <property type="match status" value="1"/>
</dbReference>
<evidence type="ECO:0000256" key="9">
    <source>
        <dbReference type="ARBA" id="ARBA00023065"/>
    </source>
</evidence>
<comment type="caution">
    <text evidence="12">Lacks conserved residue(s) required for the propagation of feature annotation.</text>
</comment>
<keyword evidence="11 12" id="KW-0407">Ion channel</keyword>
<dbReference type="PANTHER" id="PTHR11893">
    <property type="entry name" value="INNEXIN"/>
    <property type="match status" value="1"/>
</dbReference>
<evidence type="ECO:0000256" key="6">
    <source>
        <dbReference type="ARBA" id="ARBA00022868"/>
    </source>
</evidence>
<keyword evidence="9 12" id="KW-0406">Ion transport</keyword>
<comment type="caution">
    <text evidence="13">The sequence shown here is derived from an EMBL/GenBank/DDBJ whole genome shotgun (WGS) entry which is preliminary data.</text>
</comment>
<dbReference type="Proteomes" id="UP001175271">
    <property type="component" value="Unassembled WGS sequence"/>
</dbReference>
<dbReference type="Pfam" id="PF00876">
    <property type="entry name" value="Innexin"/>
    <property type="match status" value="1"/>
</dbReference>
<keyword evidence="6" id="KW-0303">Gap junction</keyword>
<feature type="transmembrane region" description="Helical" evidence="12">
    <location>
        <begin position="109"/>
        <end position="130"/>
    </location>
</feature>
<evidence type="ECO:0000256" key="7">
    <source>
        <dbReference type="ARBA" id="ARBA00022949"/>
    </source>
</evidence>
<comment type="subcellular location">
    <subcellularLocation>
        <location evidence="1">Cell junction</location>
        <location evidence="1">Gap junction</location>
    </subcellularLocation>
    <subcellularLocation>
        <location evidence="2 12">Cell membrane</location>
        <topology evidence="2 12">Multi-pass membrane protein</topology>
    </subcellularLocation>
</comment>
<feature type="transmembrane region" description="Helical" evidence="12">
    <location>
        <begin position="184"/>
        <end position="210"/>
    </location>
</feature>
<dbReference type="GO" id="GO:0005886">
    <property type="term" value="C:plasma membrane"/>
    <property type="evidence" value="ECO:0007669"/>
    <property type="project" value="UniProtKB-SubCell"/>
</dbReference>
<keyword evidence="7" id="KW-0965">Cell junction</keyword>
<keyword evidence="14" id="KW-1185">Reference proteome</keyword>
<dbReference type="AlphaFoldDB" id="A0AA39HDJ5"/>
<reference evidence="13" key="1">
    <citation type="submission" date="2023-06" db="EMBL/GenBank/DDBJ databases">
        <title>Genomic analysis of the entomopathogenic nematode Steinernema hermaphroditum.</title>
        <authorList>
            <person name="Schwarz E.M."/>
            <person name="Heppert J.K."/>
            <person name="Baniya A."/>
            <person name="Schwartz H.T."/>
            <person name="Tan C.-H."/>
            <person name="Antoshechkin I."/>
            <person name="Sternberg P.W."/>
            <person name="Goodrich-Blair H."/>
            <person name="Dillman A.R."/>
        </authorList>
    </citation>
    <scope>NUCLEOTIDE SEQUENCE</scope>
    <source>
        <strain evidence="13">PS9179</strain>
        <tissue evidence="13">Whole animal</tissue>
    </source>
</reference>
<evidence type="ECO:0000256" key="2">
    <source>
        <dbReference type="ARBA" id="ARBA00004651"/>
    </source>
</evidence>
<evidence type="ECO:0000256" key="12">
    <source>
        <dbReference type="RuleBase" id="RU010713"/>
    </source>
</evidence>
<comment type="similarity">
    <text evidence="12">Belongs to the pannexin family.</text>
</comment>
<dbReference type="GO" id="GO:0005921">
    <property type="term" value="C:gap junction"/>
    <property type="evidence" value="ECO:0007669"/>
    <property type="project" value="UniProtKB-SubCell"/>
</dbReference>
<evidence type="ECO:0000256" key="11">
    <source>
        <dbReference type="ARBA" id="ARBA00023303"/>
    </source>
</evidence>
<keyword evidence="4" id="KW-1003">Cell membrane</keyword>
<name>A0AA39HDJ5_9BILA</name>
<protein>
    <recommendedName>
        <fullName evidence="12">Innexin</fullName>
    </recommendedName>
</protein>
<dbReference type="PRINTS" id="PR01262">
    <property type="entry name" value="INNEXIN"/>
</dbReference>
<dbReference type="InterPro" id="IPR000990">
    <property type="entry name" value="Innexin"/>
</dbReference>
<evidence type="ECO:0000313" key="14">
    <source>
        <dbReference type="Proteomes" id="UP001175271"/>
    </source>
</evidence>
<keyword evidence="3 12" id="KW-0813">Transport</keyword>
<evidence type="ECO:0000256" key="1">
    <source>
        <dbReference type="ARBA" id="ARBA00004610"/>
    </source>
</evidence>
<feature type="transmembrane region" description="Helical" evidence="12">
    <location>
        <begin position="273"/>
        <end position="304"/>
    </location>
</feature>
<dbReference type="EMBL" id="JAUCMV010000004">
    <property type="protein sequence ID" value="KAK0403286.1"/>
    <property type="molecule type" value="Genomic_DNA"/>
</dbReference>
<evidence type="ECO:0000256" key="8">
    <source>
        <dbReference type="ARBA" id="ARBA00022989"/>
    </source>
</evidence>
<keyword evidence="8 12" id="KW-1133">Transmembrane helix</keyword>
<evidence type="ECO:0000256" key="10">
    <source>
        <dbReference type="ARBA" id="ARBA00023136"/>
    </source>
</evidence>
<accession>A0AA39HDJ5</accession>
<evidence type="ECO:0000256" key="3">
    <source>
        <dbReference type="ARBA" id="ARBA00022448"/>
    </source>
</evidence>
<organism evidence="13 14">
    <name type="scientific">Steinernema hermaphroditum</name>
    <dbReference type="NCBI Taxonomy" id="289476"/>
    <lineage>
        <taxon>Eukaryota</taxon>
        <taxon>Metazoa</taxon>
        <taxon>Ecdysozoa</taxon>
        <taxon>Nematoda</taxon>
        <taxon>Chromadorea</taxon>
        <taxon>Rhabditida</taxon>
        <taxon>Tylenchina</taxon>
        <taxon>Panagrolaimomorpha</taxon>
        <taxon>Strongyloidoidea</taxon>
        <taxon>Steinernematidae</taxon>
        <taxon>Steinernema</taxon>
    </lineage>
</organism>
<keyword evidence="10 12" id="KW-0472">Membrane</keyword>
<dbReference type="GO" id="GO:0034220">
    <property type="term" value="P:monoatomic ion transmembrane transport"/>
    <property type="evidence" value="ECO:0007669"/>
    <property type="project" value="UniProtKB-KW"/>
</dbReference>
<dbReference type="GO" id="GO:0005243">
    <property type="term" value="F:gap junction channel activity"/>
    <property type="evidence" value="ECO:0007669"/>
    <property type="project" value="TreeGrafter"/>
</dbReference>
<keyword evidence="5 12" id="KW-0812">Transmembrane</keyword>
<evidence type="ECO:0000313" key="13">
    <source>
        <dbReference type="EMBL" id="KAK0403286.1"/>
    </source>
</evidence>
<evidence type="ECO:0000256" key="5">
    <source>
        <dbReference type="ARBA" id="ARBA00022692"/>
    </source>
</evidence>
<comment type="function">
    <text evidence="12">Structural component of the gap junctions.</text>
</comment>
<evidence type="ECO:0000256" key="4">
    <source>
        <dbReference type="ARBA" id="ARBA00022475"/>
    </source>
</evidence>
<dbReference type="PANTHER" id="PTHR11893:SF20">
    <property type="entry name" value="INNEXIN-3"/>
    <property type="match status" value="1"/>
</dbReference>
<proteinExistence type="inferred from homology"/>
<sequence length="433" mass="50082">MFKLKSAFHDFKGRWSDPLDDYVDRLNCAVTVTLFSAFALILSTKLYFFSPVSCIFPAEHTGLKHWVAYYTSRCFVEGTYRMQHSNVSSSVYMTGGPTGIDIDNGKMSFYMWSPYVLFVFAFLFTLPKLFRELCFYFQPLDYEAVVVEVKKVDGFVVQEEYNNYLKNSVEDIMAMCNYNNTSKAFGIIASIGYVVQKWLYVLNIWIQFYILKELVGDGKMSWGWTMTTEGLFYNLQSKNFPALSYCRVDMKLNDLQEFDFPCVLPINLLNEKIYIFVWFWLLLLFAVTMCSAICASVICFIPSVRQHVIERLMMLPSDHSLDGRCMKFFVNEILFADGLLMLLFVKEYTGSIVVNNLSRELWKKTVESEDNFPMLRAIEHQKACYDYLMNKEGNISIDLTYPPPPSCIPSSVPSEASVQKEKVKERIVYAIPA</sequence>